<feature type="signal peptide" evidence="3">
    <location>
        <begin position="1"/>
        <end position="25"/>
    </location>
</feature>
<gene>
    <name evidence="4" type="ORF">KQ875_01565</name>
</gene>
<feature type="compositionally biased region" description="Low complexity" evidence="1">
    <location>
        <begin position="280"/>
        <end position="293"/>
    </location>
</feature>
<proteinExistence type="predicted"/>
<dbReference type="InterPro" id="IPR054788">
    <property type="entry name" value="MSC_0620_UU052-like"/>
</dbReference>
<evidence type="ECO:0000313" key="4">
    <source>
        <dbReference type="EMBL" id="MBU4692283.1"/>
    </source>
</evidence>
<dbReference type="EMBL" id="JAHMHH010000001">
    <property type="protein sequence ID" value="MBU4692283.1"/>
    <property type="molecule type" value="Genomic_DNA"/>
</dbReference>
<evidence type="ECO:0008006" key="6">
    <source>
        <dbReference type="Google" id="ProtNLM"/>
    </source>
</evidence>
<organism evidence="4 5">
    <name type="scientific">Mycoplasma zalophi</name>
    <dbReference type="NCBI Taxonomy" id="191287"/>
    <lineage>
        <taxon>Bacteria</taxon>
        <taxon>Bacillati</taxon>
        <taxon>Mycoplasmatota</taxon>
        <taxon>Mollicutes</taxon>
        <taxon>Mycoplasmataceae</taxon>
        <taxon>Mycoplasma</taxon>
    </lineage>
</organism>
<accession>A0ABS6DPS7</accession>
<feature type="region of interest" description="Disordered" evidence="1">
    <location>
        <begin position="28"/>
        <end position="54"/>
    </location>
</feature>
<feature type="transmembrane region" description="Helical" evidence="2">
    <location>
        <begin position="675"/>
        <end position="698"/>
    </location>
</feature>
<dbReference type="Proteomes" id="UP000718793">
    <property type="component" value="Unassembled WGS sequence"/>
</dbReference>
<reference evidence="4" key="1">
    <citation type="submission" date="2021-06" db="EMBL/GenBank/DDBJ databases">
        <title>Novel Mycoplasma species detected in California sea lions (Zalophus californianus) from the USA.</title>
        <authorList>
            <person name="Volokhov D.V."/>
            <person name="Furtak V.A."/>
            <person name="Zagorodnyaya T.A."/>
        </authorList>
    </citation>
    <scope>NUCLEOTIDE SEQUENCE [LARGE SCALE GENOMIC DNA]</scope>
    <source>
        <strain evidence="4">CSL 5346</strain>
    </source>
</reference>
<feature type="region of interest" description="Disordered" evidence="1">
    <location>
        <begin position="280"/>
        <end position="306"/>
    </location>
</feature>
<evidence type="ECO:0000256" key="3">
    <source>
        <dbReference type="SAM" id="SignalP"/>
    </source>
</evidence>
<keyword evidence="2" id="KW-1133">Transmembrane helix</keyword>
<dbReference type="NCBIfam" id="NF045829">
    <property type="entry name" value="UU052_fam"/>
    <property type="match status" value="1"/>
</dbReference>
<evidence type="ECO:0000313" key="5">
    <source>
        <dbReference type="Proteomes" id="UP000718793"/>
    </source>
</evidence>
<keyword evidence="2" id="KW-0812">Transmembrane</keyword>
<keyword evidence="3" id="KW-0732">Signal</keyword>
<feature type="compositionally biased region" description="Low complexity" evidence="1">
    <location>
        <begin position="29"/>
        <end position="46"/>
    </location>
</feature>
<name>A0ABS6DPS7_9MOLU</name>
<comment type="caution">
    <text evidence="4">The sequence shown here is derived from an EMBL/GenBank/DDBJ whole genome shotgun (WGS) entry which is preliminary data.</text>
</comment>
<evidence type="ECO:0000256" key="1">
    <source>
        <dbReference type="SAM" id="MobiDB-lite"/>
    </source>
</evidence>
<feature type="transmembrane region" description="Helical" evidence="2">
    <location>
        <begin position="643"/>
        <end position="663"/>
    </location>
</feature>
<keyword evidence="5" id="KW-1185">Reference proteome</keyword>
<keyword evidence="2" id="KW-0472">Membrane</keyword>
<dbReference type="RefSeq" id="WP_216488716.1">
    <property type="nucleotide sequence ID" value="NZ_JAHMHH010000001.1"/>
</dbReference>
<sequence length="699" mass="80792">MNKKLKFLLSLSTLSVVALPFSAIAAAGDSSTSSDSTSNSDSPNTPAETEKPKKISDNFSTFKKMWEDVQTQMLDQAIKIVQGFLKDELLKLESDTETEYKQKLSKQIYFAKLNDFFEKHKDDIMTNPDKYGFYITFPHVLSREKNHAVGSVTLNDKKFNNIVFGFGGDEQTKYDRALGKEASVKESEELNYVEDKEYEETINGYSKDLLEQIKAIVFNSDDVLYLDDKIALENKDIQANNATVNGFFVTNPKDYDSWDNYFIDKIKPRFLEYDLQKNQQFREQQEQQQQQNKPPELPTPLIPGDPVEPESVDTIIEAIPALNPQIKAEFTNLSFAQLQAKLQENTEEIFFFNNPINIRYEYKVNSIAQNNNKNIATISIKDVNNPSVERVYKQTFTIDNSQTYKNHQKLYFNQIDSVQKLMTKFYKALDLDNKLQYENLGQENLISNVFSLVDAFTKLIHSNNYVNEQEHFIQNVVNNNNFENNESSILSNSSTYIDSLFLDITSAMKFNGFNPWYTIAKTYERVLDIYQTEFFRFNKEIILKNYQTANQDFHIIDKIMKVLEKDIFRLVGISNSKTINKISWFDNYTNLIAKINGNFKKLRDIVTINEVTEENKQKFIEAIEVAKNVVLEQETNLATKKTMISSIILAISFIVFITNATLMTIFRKTLKNKKILLTNILFFAFTTILIITSIVLLII</sequence>
<protein>
    <recommendedName>
        <fullName evidence="6">Transmembrane protein</fullName>
    </recommendedName>
</protein>
<evidence type="ECO:0000256" key="2">
    <source>
        <dbReference type="SAM" id="Phobius"/>
    </source>
</evidence>
<feature type="chain" id="PRO_5046465163" description="Transmembrane protein" evidence="3">
    <location>
        <begin position="26"/>
        <end position="699"/>
    </location>
</feature>